<dbReference type="InterPro" id="IPR004776">
    <property type="entry name" value="Mem_transp_PIN-like"/>
</dbReference>
<comment type="caution">
    <text evidence="7">The sequence shown here is derived from an EMBL/GenBank/DDBJ whole genome shotgun (WGS) entry which is preliminary data.</text>
</comment>
<feature type="transmembrane region" description="Helical" evidence="6">
    <location>
        <begin position="21"/>
        <end position="40"/>
    </location>
</feature>
<feature type="transmembrane region" description="Helical" evidence="6">
    <location>
        <begin position="228"/>
        <end position="251"/>
    </location>
</feature>
<accession>A0A9J5YTU6</accession>
<evidence type="ECO:0000313" key="8">
    <source>
        <dbReference type="Proteomes" id="UP000824120"/>
    </source>
</evidence>
<keyword evidence="5" id="KW-0927">Auxin signaling pathway</keyword>
<evidence type="ECO:0000256" key="6">
    <source>
        <dbReference type="SAM" id="Phobius"/>
    </source>
</evidence>
<organism evidence="7 8">
    <name type="scientific">Solanum commersonii</name>
    <name type="common">Commerson's wild potato</name>
    <name type="synonym">Commerson's nightshade</name>
    <dbReference type="NCBI Taxonomy" id="4109"/>
    <lineage>
        <taxon>Eukaryota</taxon>
        <taxon>Viridiplantae</taxon>
        <taxon>Streptophyta</taxon>
        <taxon>Embryophyta</taxon>
        <taxon>Tracheophyta</taxon>
        <taxon>Spermatophyta</taxon>
        <taxon>Magnoliopsida</taxon>
        <taxon>eudicotyledons</taxon>
        <taxon>Gunneridae</taxon>
        <taxon>Pentapetalae</taxon>
        <taxon>asterids</taxon>
        <taxon>lamiids</taxon>
        <taxon>Solanales</taxon>
        <taxon>Solanaceae</taxon>
        <taxon>Solanoideae</taxon>
        <taxon>Solaneae</taxon>
        <taxon>Solanum</taxon>
    </lineage>
</organism>
<dbReference type="EMBL" id="JACXVP010000005">
    <property type="protein sequence ID" value="KAG5603969.1"/>
    <property type="molecule type" value="Genomic_DNA"/>
</dbReference>
<feature type="transmembrane region" description="Helical" evidence="6">
    <location>
        <begin position="158"/>
        <end position="178"/>
    </location>
</feature>
<feature type="transmembrane region" description="Helical" evidence="6">
    <location>
        <begin position="198"/>
        <end position="216"/>
    </location>
</feature>
<dbReference type="Proteomes" id="UP000824120">
    <property type="component" value="Chromosome 5"/>
</dbReference>
<dbReference type="AlphaFoldDB" id="A0A9J5YTU6"/>
<dbReference type="OrthoDB" id="191139at2759"/>
<keyword evidence="3 6" id="KW-1133">Transmembrane helix</keyword>
<feature type="transmembrane region" description="Helical" evidence="6">
    <location>
        <begin position="263"/>
        <end position="286"/>
    </location>
</feature>
<comment type="subcellular location">
    <subcellularLocation>
        <location evidence="1">Membrane</location>
        <topology evidence="1">Multi-pass membrane protein</topology>
    </subcellularLocation>
</comment>
<dbReference type="PANTHER" id="PTHR31419">
    <property type="entry name" value="PROTEIN PIN-LIKES 2"/>
    <property type="match status" value="1"/>
</dbReference>
<protein>
    <recommendedName>
        <fullName evidence="9">PIN-like protein</fullName>
    </recommendedName>
</protein>
<keyword evidence="4 6" id="KW-0472">Membrane</keyword>
<dbReference type="InterPro" id="IPR039305">
    <property type="entry name" value="PILS2/6"/>
</dbReference>
<evidence type="ECO:0000256" key="3">
    <source>
        <dbReference type="ARBA" id="ARBA00022989"/>
    </source>
</evidence>
<evidence type="ECO:0000313" key="7">
    <source>
        <dbReference type="EMBL" id="KAG5603969.1"/>
    </source>
</evidence>
<keyword evidence="2 6" id="KW-0812">Transmembrane</keyword>
<sequence>MFRLLSEFLLTKKTKIVPKETFKLLSKLVFALILPCLIFTHLGQSITLDNFVHWCFILVNVSDYMSSPQEFTRLIIIMTAFDNTSNLPLAIVVDEKEDEALRTKKQNTRKHPLLCLSQNAPDIEDAVDEYPECISYLSASKVVKKMKTVAVQTPVQHILHPLIIASLFAILVDMVPHVKAFVFGYNAPLSFIADSLEILAGAMVSSVMLVLGGMLAEGPNDSKLGLRTMIGISIARLFVLLLLGIGVVTLADWMNFLLEGDHMYTFVLLLQYTMPSAVLLGTIASLRGNAVSEASTLFSVI</sequence>
<dbReference type="Pfam" id="PF03547">
    <property type="entry name" value="Mem_trans"/>
    <property type="match status" value="2"/>
</dbReference>
<dbReference type="GO" id="GO:0016020">
    <property type="term" value="C:membrane"/>
    <property type="evidence" value="ECO:0007669"/>
    <property type="project" value="UniProtKB-SubCell"/>
</dbReference>
<evidence type="ECO:0000256" key="2">
    <source>
        <dbReference type="ARBA" id="ARBA00022692"/>
    </source>
</evidence>
<dbReference type="GO" id="GO:0009734">
    <property type="term" value="P:auxin-activated signaling pathway"/>
    <property type="evidence" value="ECO:0007669"/>
    <property type="project" value="UniProtKB-KW"/>
</dbReference>
<dbReference type="GO" id="GO:0080162">
    <property type="term" value="P:endoplasmic reticulum to cytosol auxin transport"/>
    <property type="evidence" value="ECO:0007669"/>
    <property type="project" value="InterPro"/>
</dbReference>
<name>A0A9J5YTU6_SOLCO</name>
<dbReference type="PANTHER" id="PTHR31419:SF2">
    <property type="entry name" value="PROTEIN PIN-LIKES 2"/>
    <property type="match status" value="1"/>
</dbReference>
<evidence type="ECO:0000256" key="1">
    <source>
        <dbReference type="ARBA" id="ARBA00004141"/>
    </source>
</evidence>
<proteinExistence type="predicted"/>
<evidence type="ECO:0000256" key="4">
    <source>
        <dbReference type="ARBA" id="ARBA00023136"/>
    </source>
</evidence>
<gene>
    <name evidence="7" type="ORF">H5410_025461</name>
</gene>
<reference evidence="7 8" key="1">
    <citation type="submission" date="2020-09" db="EMBL/GenBank/DDBJ databases">
        <title>De no assembly of potato wild relative species, Solanum commersonii.</title>
        <authorList>
            <person name="Cho K."/>
        </authorList>
    </citation>
    <scope>NUCLEOTIDE SEQUENCE [LARGE SCALE GENOMIC DNA]</scope>
    <source>
        <strain evidence="7">LZ3.2</strain>
        <tissue evidence="7">Leaf</tissue>
    </source>
</reference>
<keyword evidence="8" id="KW-1185">Reference proteome</keyword>
<feature type="non-terminal residue" evidence="7">
    <location>
        <position position="1"/>
    </location>
</feature>
<evidence type="ECO:0008006" key="9">
    <source>
        <dbReference type="Google" id="ProtNLM"/>
    </source>
</evidence>
<evidence type="ECO:0000256" key="5">
    <source>
        <dbReference type="ARBA" id="ARBA00023294"/>
    </source>
</evidence>